<comment type="caution">
    <text evidence="1">The sequence shown here is derived from an EMBL/GenBank/DDBJ whole genome shotgun (WGS) entry which is preliminary data.</text>
</comment>
<dbReference type="EMBL" id="VXIV02000979">
    <property type="protein sequence ID" value="KAF6034855.1"/>
    <property type="molecule type" value="Genomic_DNA"/>
</dbReference>
<sequence length="92" mass="10009">MLRSLDILPYGAPQKSDMNSLALVVQRFSSVGAGAVTCQQKGDKISLNLPPGYSIKRTSLSLLYPKDKLNSTVLPQLQPNSLQTYKISSVDL</sequence>
<accession>A0A7J7K9H6</accession>
<evidence type="ECO:0000313" key="1">
    <source>
        <dbReference type="EMBL" id="KAF6034855.1"/>
    </source>
</evidence>
<evidence type="ECO:0000313" key="2">
    <source>
        <dbReference type="Proteomes" id="UP000593567"/>
    </source>
</evidence>
<dbReference type="AlphaFoldDB" id="A0A7J7K9H6"/>
<organism evidence="1 2">
    <name type="scientific">Bugula neritina</name>
    <name type="common">Brown bryozoan</name>
    <name type="synonym">Sertularia neritina</name>
    <dbReference type="NCBI Taxonomy" id="10212"/>
    <lineage>
        <taxon>Eukaryota</taxon>
        <taxon>Metazoa</taxon>
        <taxon>Spiralia</taxon>
        <taxon>Lophotrochozoa</taxon>
        <taxon>Bryozoa</taxon>
        <taxon>Gymnolaemata</taxon>
        <taxon>Cheilostomatida</taxon>
        <taxon>Flustrina</taxon>
        <taxon>Buguloidea</taxon>
        <taxon>Bugulidae</taxon>
        <taxon>Bugula</taxon>
    </lineage>
</organism>
<keyword evidence="2" id="KW-1185">Reference proteome</keyword>
<dbReference type="Proteomes" id="UP000593567">
    <property type="component" value="Unassembled WGS sequence"/>
</dbReference>
<protein>
    <submittedName>
        <fullName evidence="1">Uncharacterized protein</fullName>
    </submittedName>
</protein>
<gene>
    <name evidence="1" type="ORF">EB796_006831</name>
</gene>
<reference evidence="1" key="1">
    <citation type="submission" date="2020-06" db="EMBL/GenBank/DDBJ databases">
        <title>Draft genome of Bugula neritina, a colonial animal packing powerful symbionts and potential medicines.</title>
        <authorList>
            <person name="Rayko M."/>
        </authorList>
    </citation>
    <scope>NUCLEOTIDE SEQUENCE [LARGE SCALE GENOMIC DNA]</scope>
    <source>
        <strain evidence="1">Kwan_BN1</strain>
    </source>
</reference>
<proteinExistence type="predicted"/>
<name>A0A7J7K9H6_BUGNE</name>